<keyword evidence="11" id="KW-1185">Reference proteome</keyword>
<dbReference type="EMBL" id="CP018099">
    <property type="protein sequence ID" value="APF18098.1"/>
    <property type="molecule type" value="Genomic_DNA"/>
</dbReference>
<dbReference type="PANTHER" id="PTHR14969">
    <property type="entry name" value="SPHINGOSINE-1-PHOSPHATE PHOSPHOHYDROLASE"/>
    <property type="match status" value="1"/>
</dbReference>
<evidence type="ECO:0000256" key="5">
    <source>
        <dbReference type="ARBA" id="ARBA00022989"/>
    </source>
</evidence>
<evidence type="ECO:0000256" key="4">
    <source>
        <dbReference type="ARBA" id="ARBA00022801"/>
    </source>
</evidence>
<proteinExistence type="predicted"/>
<keyword evidence="5 7" id="KW-1133">Transmembrane helix</keyword>
<feature type="transmembrane region" description="Helical" evidence="7">
    <location>
        <begin position="63"/>
        <end position="81"/>
    </location>
</feature>
<evidence type="ECO:0000256" key="3">
    <source>
        <dbReference type="ARBA" id="ARBA00022692"/>
    </source>
</evidence>
<evidence type="ECO:0000313" key="10">
    <source>
        <dbReference type="EMBL" id="EHO42136.1"/>
    </source>
</evidence>
<keyword evidence="2" id="KW-1003">Cell membrane</keyword>
<dbReference type="GO" id="GO:0016787">
    <property type="term" value="F:hydrolase activity"/>
    <property type="evidence" value="ECO:0007669"/>
    <property type="project" value="UniProtKB-KW"/>
</dbReference>
<dbReference type="SMART" id="SM00014">
    <property type="entry name" value="acidPPc"/>
    <property type="match status" value="1"/>
</dbReference>
<evidence type="ECO:0000256" key="6">
    <source>
        <dbReference type="ARBA" id="ARBA00023136"/>
    </source>
</evidence>
<reference evidence="9 12" key="2">
    <citation type="submission" date="2016-11" db="EMBL/GenBank/DDBJ databases">
        <title>Genomic analysis of Caldithrix abyssi and proposal of a novel bacterial phylum Caldithrichaeota.</title>
        <authorList>
            <person name="Kublanov I."/>
            <person name="Sigalova O."/>
            <person name="Gavrilov S."/>
            <person name="Lebedinsky A."/>
            <person name="Ivanova N."/>
            <person name="Daum C."/>
            <person name="Reddy T."/>
            <person name="Klenk H.P."/>
            <person name="Goker M."/>
            <person name="Reva O."/>
            <person name="Miroshnichenko M."/>
            <person name="Kyprides N."/>
            <person name="Woyke T."/>
            <person name="Gelfand M."/>
        </authorList>
    </citation>
    <scope>NUCLEOTIDE SEQUENCE [LARGE SCALE GENOMIC DNA]</scope>
    <source>
        <strain evidence="9 12">LF13</strain>
    </source>
</reference>
<sequence>MVRSIGQNFIRFDIILFNLASSKREGIFFKSFYKSLSWIGNGPVYAIVALLELVIGIEDGRRMVWAALIAFGLELPIYYVLKTKVKRLRPFEHFPKIKNLIQAPDRYSFPSGHAAAAFLFARIVSFQLPELVLPLFLIAGLIGYSRIYLRVHFPLDVLFGMLLGLTCAEIAITMVF</sequence>
<dbReference type="InParanoid" id="H1XNG5"/>
<feature type="transmembrane region" description="Helical" evidence="7">
    <location>
        <begin position="38"/>
        <end position="57"/>
    </location>
</feature>
<evidence type="ECO:0000259" key="8">
    <source>
        <dbReference type="SMART" id="SM00014"/>
    </source>
</evidence>
<reference evidence="10 11" key="1">
    <citation type="submission" date="2011-09" db="EMBL/GenBank/DDBJ databases">
        <title>The permanent draft genome of Caldithrix abyssi DSM 13497.</title>
        <authorList>
            <consortium name="US DOE Joint Genome Institute (JGI-PGF)"/>
            <person name="Lucas S."/>
            <person name="Han J."/>
            <person name="Lapidus A."/>
            <person name="Bruce D."/>
            <person name="Goodwin L."/>
            <person name="Pitluck S."/>
            <person name="Peters L."/>
            <person name="Kyrpides N."/>
            <person name="Mavromatis K."/>
            <person name="Ivanova N."/>
            <person name="Mikhailova N."/>
            <person name="Chertkov O."/>
            <person name="Detter J.C."/>
            <person name="Tapia R."/>
            <person name="Han C."/>
            <person name="Land M."/>
            <person name="Hauser L."/>
            <person name="Markowitz V."/>
            <person name="Cheng J.-F."/>
            <person name="Hugenholtz P."/>
            <person name="Woyke T."/>
            <person name="Wu D."/>
            <person name="Spring S."/>
            <person name="Brambilla E."/>
            <person name="Klenk H.-P."/>
            <person name="Eisen J.A."/>
        </authorList>
    </citation>
    <scope>NUCLEOTIDE SEQUENCE [LARGE SCALE GENOMIC DNA]</scope>
    <source>
        <strain evidence="10 11">DSM 13497</strain>
    </source>
</reference>
<dbReference type="Proteomes" id="UP000183868">
    <property type="component" value="Chromosome"/>
</dbReference>
<name>H1XNG5_CALAY</name>
<evidence type="ECO:0000313" key="12">
    <source>
        <dbReference type="Proteomes" id="UP000183868"/>
    </source>
</evidence>
<organism evidence="10 11">
    <name type="scientific">Caldithrix abyssi DSM 13497</name>
    <dbReference type="NCBI Taxonomy" id="880073"/>
    <lineage>
        <taxon>Bacteria</taxon>
        <taxon>Pseudomonadati</taxon>
        <taxon>Calditrichota</taxon>
        <taxon>Calditrichia</taxon>
        <taxon>Calditrichales</taxon>
        <taxon>Calditrichaceae</taxon>
        <taxon>Caldithrix</taxon>
    </lineage>
</organism>
<feature type="domain" description="Phosphatidic acid phosphatase type 2/haloperoxidase" evidence="8">
    <location>
        <begin position="66"/>
        <end position="172"/>
    </location>
</feature>
<keyword evidence="3 7" id="KW-0812">Transmembrane</keyword>
<comment type="subcellular location">
    <subcellularLocation>
        <location evidence="1">Cell membrane</location>
        <topology evidence="1">Multi-pass membrane protein</topology>
    </subcellularLocation>
</comment>
<dbReference type="Proteomes" id="UP000004671">
    <property type="component" value="Chromosome"/>
</dbReference>
<evidence type="ECO:0000256" key="2">
    <source>
        <dbReference type="ARBA" id="ARBA00022475"/>
    </source>
</evidence>
<protein>
    <submittedName>
        <fullName evidence="10">Phosphoesterase PA-phosphatase related protein</fullName>
    </submittedName>
    <submittedName>
        <fullName evidence="9">Undecaprenyl-diphosphatase</fullName>
    </submittedName>
</protein>
<dbReference type="InterPro" id="IPR000326">
    <property type="entry name" value="PAP2/HPO"/>
</dbReference>
<keyword evidence="6 7" id="KW-0472">Membrane</keyword>
<dbReference type="KEGG" id="caby:Cabys_1349"/>
<dbReference type="eggNOG" id="COG0671">
    <property type="taxonomic scope" value="Bacteria"/>
</dbReference>
<evidence type="ECO:0000313" key="9">
    <source>
        <dbReference type="EMBL" id="APF18098.1"/>
    </source>
</evidence>
<accession>H1XNG5</accession>
<dbReference type="AlphaFoldDB" id="H1XNG5"/>
<dbReference type="STRING" id="880073.Cabys_1349"/>
<dbReference type="InterPro" id="IPR036938">
    <property type="entry name" value="PAP2/HPO_sf"/>
</dbReference>
<dbReference type="CDD" id="cd01610">
    <property type="entry name" value="PAP2_like"/>
    <property type="match status" value="1"/>
</dbReference>
<dbReference type="EMBL" id="CM001402">
    <property type="protein sequence ID" value="EHO42136.1"/>
    <property type="molecule type" value="Genomic_DNA"/>
</dbReference>
<dbReference type="Gene3D" id="1.20.144.10">
    <property type="entry name" value="Phosphatidic acid phosphatase type 2/haloperoxidase"/>
    <property type="match status" value="1"/>
</dbReference>
<evidence type="ECO:0000313" key="11">
    <source>
        <dbReference type="Proteomes" id="UP000004671"/>
    </source>
</evidence>
<dbReference type="HOGENOM" id="CLU_072573_10_2_0"/>
<dbReference type="SUPFAM" id="SSF48317">
    <property type="entry name" value="Acid phosphatase/Vanadium-dependent haloperoxidase"/>
    <property type="match status" value="1"/>
</dbReference>
<evidence type="ECO:0000256" key="1">
    <source>
        <dbReference type="ARBA" id="ARBA00004651"/>
    </source>
</evidence>
<dbReference type="RefSeq" id="WP_006929385.1">
    <property type="nucleotide sequence ID" value="NZ_CM001402.1"/>
</dbReference>
<dbReference type="Pfam" id="PF01569">
    <property type="entry name" value="PAP2"/>
    <property type="match status" value="1"/>
</dbReference>
<dbReference type="PANTHER" id="PTHR14969:SF62">
    <property type="entry name" value="DECAPRENYLPHOSPHORYL-5-PHOSPHORIBOSE PHOSPHATASE RV3807C-RELATED"/>
    <property type="match status" value="1"/>
</dbReference>
<evidence type="ECO:0000256" key="7">
    <source>
        <dbReference type="SAM" id="Phobius"/>
    </source>
</evidence>
<feature type="transmembrane region" description="Helical" evidence="7">
    <location>
        <begin position="131"/>
        <end position="149"/>
    </location>
</feature>
<dbReference type="GO" id="GO:0005886">
    <property type="term" value="C:plasma membrane"/>
    <property type="evidence" value="ECO:0007669"/>
    <property type="project" value="UniProtKB-SubCell"/>
</dbReference>
<dbReference type="OrthoDB" id="9789113at2"/>
<feature type="transmembrane region" description="Helical" evidence="7">
    <location>
        <begin position="156"/>
        <end position="175"/>
    </location>
</feature>
<keyword evidence="4" id="KW-0378">Hydrolase</keyword>
<dbReference type="PaxDb" id="880073-Calab_2526"/>
<gene>
    <name evidence="9" type="ORF">Cabys_1349</name>
    <name evidence="10" type="ORF">Calab_2526</name>
</gene>